<dbReference type="PANTHER" id="PTHR21541">
    <property type="entry name" value="BTB POZ DOMAIN CONTAINING 12"/>
    <property type="match status" value="1"/>
</dbReference>
<dbReference type="Proteomes" id="UP000085678">
    <property type="component" value="Unplaced"/>
</dbReference>
<feature type="region of interest" description="Disordered" evidence="8">
    <location>
        <begin position="1276"/>
        <end position="1387"/>
    </location>
</feature>
<evidence type="ECO:0000256" key="6">
    <source>
        <dbReference type="ARBA" id="ARBA00023242"/>
    </source>
</evidence>
<evidence type="ECO:0000259" key="9">
    <source>
        <dbReference type="PROSITE" id="PS50097"/>
    </source>
</evidence>
<sequence>MIKEEDEDKQEDTPPLTQTAVVLAKLAAQSSSPINLPTSSQGFCEDPKEDQEEEEEEDHGPHLCRHLVKLQEDLGRLMGMVELSDITIRCSDGSLPGHCMMLAVRAPVMYKHVSHTEAGPVLDMSTFTTSAVSSVVRYLYTGVVDIALQVVPQVCDIAKRFHLQELMEACDQIMATDKKSGSSTSEDNIKKLLKEVWHEEDFNSKDGAVDQDDLRSNEDRSGTDAEEDNEEEADKEREEEEMEELYTIMATQRQRKMSGNLQNEKADDTDDSDLEEFLQGSLSSQNSSHAVSCDSSMDKNRVEIPAISPRSHDTFVGLTDEEVLSKMNKTPGTSSDYQNMMPIEEQEKKQLSFLNYDVNSDSGRDSIDSVLDSHSLQKKGQEEDFVLMDRMDEDSENHSKEEWTESVLTDNKHSGCDIENNALQDIRENSFDYDMILGSWDNEKDEHEKQKVDVEILDSDSGDDGVITNEGMLVVEPDSPKTSPSPKKTKNQLPFVFFGSPRKSLNSLTSPTRKNLSVMDSMRRADQSHANSNVKRTSSVTSPGKILKSQRTLFQKDLQCSQKLRKHGNKLISPVDKDRLTSENLDDIIDVHSDDEVSIDNILKNGDLKELNCGDAKIDKEIRSSSKKDNSPSAKPSRDSMYDRDQTESHTPLTTRRASAVSSCSLFSTPDMFADTQLTPQNGHTLTKVKNDPCSDKVLASPVNKEYERNPVVQDIKCSPLRKVGPITAVYSVKSSTKARSPCPKNLRGAKSVINNSLPSGTQKNVKTRKDDWTSKSTLQFSPSQMKLDFSSHSPTGKNNEKLAINVVTDQSLSPVVMSPSGGLRKSSYIVASPIESQHKDSTPPSSPPTPPLSPTFGTSEMGDALNKDSNTGNHFSFGIGHREDEEKTRPQVQTKNGTDNESDSNDEVEFVEESFVKDNDSPGAAPSIHGGSQPPLQDKTQPSLSAPSSGRYGQIPVPHNISPSKSTSPESLTITPFDSPNISPVFKRNSSLGSQKRKRSYSSDESIEEVDVNNDSLDDGDGNKKRKVDSVHDSDGAEVVESVDLSLDNPDPGVWDDFDDGGGFVDFPVSPSQQLGGSELVGYVRQEQERHTKNRDQSGGDVDEDDGDGDGDGDGYLSPPTFIETDEELDTVQQTSQPKKRQVVPLAETAPEKLPKEELEELGLDSFIWSEENEPLLDLAKQNADPKKETSTPVFQKKLKRPTVPSPFTPMPNYDDMVTPELKRAVQKYGVRPNMAKKRMRTLLTHIYKETHQYETDTDCEMSFHKEKPDDIVIPAKAVGPDSGDTSDGLPNIDATKEPKGGKRGPKGPGKTKQLMAGTKRKMAAPKKSTNKVEVNFSPDGTLSRQTQISATGAKSVVSESRTKAHEISSEEEESISTQEESEEERLEEALLEETIMPEEDEDITPSQQVSSADLHSKLMSFILSDKQLHSKILHYEPLELGDLQDAINAAGIRCGQQKLMEFLDEKCITFTMRKLQKGDRRKKQTKKKDKSVKSTQNNE</sequence>
<evidence type="ECO:0000256" key="8">
    <source>
        <dbReference type="SAM" id="MobiDB-lite"/>
    </source>
</evidence>
<evidence type="ECO:0000256" key="4">
    <source>
        <dbReference type="ARBA" id="ARBA00023172"/>
    </source>
</evidence>
<name>A0A1S3IW83_LINAN</name>
<keyword evidence="6" id="KW-0539">Nucleus</keyword>
<feature type="compositionally biased region" description="Polar residues" evidence="8">
    <location>
        <begin position="1340"/>
        <end position="1354"/>
    </location>
</feature>
<feature type="compositionally biased region" description="Polar residues" evidence="8">
    <location>
        <begin position="891"/>
        <end position="900"/>
    </location>
</feature>
<keyword evidence="10" id="KW-1185">Reference proteome</keyword>
<feature type="compositionally biased region" description="Acidic residues" evidence="8">
    <location>
        <begin position="47"/>
        <end position="58"/>
    </location>
</feature>
<feature type="compositionally biased region" description="Polar residues" evidence="8">
    <location>
        <begin position="962"/>
        <end position="995"/>
    </location>
</feature>
<feature type="compositionally biased region" description="Basic and acidic residues" evidence="8">
    <location>
        <begin position="444"/>
        <end position="454"/>
    </location>
</feature>
<evidence type="ECO:0000256" key="1">
    <source>
        <dbReference type="ARBA" id="ARBA00004123"/>
    </source>
</evidence>
<feature type="region of interest" description="Disordered" evidence="8">
    <location>
        <begin position="523"/>
        <end position="548"/>
    </location>
</feature>
<feature type="compositionally biased region" description="Polar residues" evidence="8">
    <location>
        <begin position="775"/>
        <end position="798"/>
    </location>
</feature>
<feature type="region of interest" description="Disordered" evidence="8">
    <location>
        <begin position="474"/>
        <end position="493"/>
    </location>
</feature>
<feature type="region of interest" description="Disordered" evidence="8">
    <location>
        <begin position="1476"/>
        <end position="1501"/>
    </location>
</feature>
<feature type="compositionally biased region" description="Basic and acidic residues" evidence="8">
    <location>
        <begin position="1087"/>
        <end position="1099"/>
    </location>
</feature>
<feature type="region of interest" description="Disordered" evidence="8">
    <location>
        <begin position="203"/>
        <end position="275"/>
    </location>
</feature>
<feature type="compositionally biased region" description="Polar residues" evidence="8">
    <location>
        <begin position="528"/>
        <end position="542"/>
    </location>
</feature>
<feature type="domain" description="BTB" evidence="9">
    <location>
        <begin position="84"/>
        <end position="148"/>
    </location>
</feature>
<evidence type="ECO:0000256" key="2">
    <source>
        <dbReference type="ARBA" id="ARBA00006661"/>
    </source>
</evidence>
<feature type="compositionally biased region" description="Pro residues" evidence="8">
    <location>
        <begin position="845"/>
        <end position="854"/>
    </location>
</feature>
<dbReference type="GO" id="GO:0006281">
    <property type="term" value="P:DNA repair"/>
    <property type="evidence" value="ECO:0007669"/>
    <property type="project" value="UniProtKB-KW"/>
</dbReference>
<feature type="compositionally biased region" description="Acidic residues" evidence="8">
    <location>
        <begin position="1371"/>
        <end position="1387"/>
    </location>
</feature>
<dbReference type="InterPro" id="IPR000210">
    <property type="entry name" value="BTB/POZ_dom"/>
</dbReference>
<feature type="compositionally biased region" description="Acidic residues" evidence="8">
    <location>
        <begin position="1102"/>
        <end position="1114"/>
    </location>
</feature>
<feature type="compositionally biased region" description="Polar residues" evidence="8">
    <location>
        <begin position="30"/>
        <end position="42"/>
    </location>
</feature>
<dbReference type="GO" id="GO:0033557">
    <property type="term" value="C:Slx1-Slx4 complex"/>
    <property type="evidence" value="ECO:0007669"/>
    <property type="project" value="InterPro"/>
</dbReference>
<feature type="compositionally biased region" description="Acidic residues" evidence="8">
    <location>
        <begin position="1006"/>
        <end position="1021"/>
    </location>
</feature>
<protein>
    <recommendedName>
        <fullName evidence="7">Structure-specific endonuclease subunit SLX4</fullName>
    </recommendedName>
</protein>
<feature type="region of interest" description="Disordered" evidence="8">
    <location>
        <begin position="392"/>
        <end position="415"/>
    </location>
</feature>
<dbReference type="CDD" id="cd22999">
    <property type="entry name" value="SAP_SLX4"/>
    <property type="match status" value="1"/>
</dbReference>
<evidence type="ECO:0000256" key="5">
    <source>
        <dbReference type="ARBA" id="ARBA00023204"/>
    </source>
</evidence>
<feature type="compositionally biased region" description="Basic and acidic residues" evidence="8">
    <location>
        <begin position="392"/>
        <end position="403"/>
    </location>
</feature>
<gene>
    <name evidence="11" type="primary">LOC106167960</name>
</gene>
<keyword evidence="3" id="KW-0227">DNA damage</keyword>
<evidence type="ECO:0000313" key="11">
    <source>
        <dbReference type="RefSeq" id="XP_013402323.1"/>
    </source>
</evidence>
<dbReference type="SUPFAM" id="SSF54695">
    <property type="entry name" value="POZ domain"/>
    <property type="match status" value="1"/>
</dbReference>
<accession>A0A1S3IW83</accession>
<evidence type="ECO:0000313" key="10">
    <source>
        <dbReference type="Proteomes" id="UP000085678"/>
    </source>
</evidence>
<dbReference type="PANTHER" id="PTHR21541:SF3">
    <property type="entry name" value="STRUCTURE-SPECIFIC ENDONUCLEASE SUBUNIT SLX4"/>
    <property type="match status" value="1"/>
</dbReference>
<organism evidence="10 11">
    <name type="scientific">Lingula anatina</name>
    <name type="common">Brachiopod</name>
    <name type="synonym">Lingula unguis</name>
    <dbReference type="NCBI Taxonomy" id="7574"/>
    <lineage>
        <taxon>Eukaryota</taxon>
        <taxon>Metazoa</taxon>
        <taxon>Spiralia</taxon>
        <taxon>Lophotrochozoa</taxon>
        <taxon>Brachiopoda</taxon>
        <taxon>Linguliformea</taxon>
        <taxon>Lingulata</taxon>
        <taxon>Lingulida</taxon>
        <taxon>Linguloidea</taxon>
        <taxon>Lingulidae</taxon>
        <taxon>Lingula</taxon>
    </lineage>
</organism>
<dbReference type="SMART" id="SM00225">
    <property type="entry name" value="BTB"/>
    <property type="match status" value="1"/>
</dbReference>
<proteinExistence type="inferred from homology"/>
<keyword evidence="5" id="KW-0234">DNA repair</keyword>
<evidence type="ECO:0000256" key="3">
    <source>
        <dbReference type="ARBA" id="ARBA00022763"/>
    </source>
</evidence>
<dbReference type="FunCoup" id="A0A1S3IW83">
    <property type="interactions" value="5"/>
</dbReference>
<dbReference type="OrthoDB" id="5576441at2759"/>
<keyword evidence="4" id="KW-0233">DNA recombination</keyword>
<dbReference type="STRING" id="7574.A0A1S3IW83"/>
<reference evidence="11" key="1">
    <citation type="submission" date="2025-08" db="UniProtKB">
        <authorList>
            <consortium name="RefSeq"/>
        </authorList>
    </citation>
    <scope>IDENTIFICATION</scope>
    <source>
        <tissue evidence="11">Gonads</tissue>
    </source>
</reference>
<feature type="compositionally biased region" description="Basic and acidic residues" evidence="8">
    <location>
        <begin position="203"/>
        <end position="223"/>
    </location>
</feature>
<dbReference type="GO" id="GO:0006260">
    <property type="term" value="P:DNA replication"/>
    <property type="evidence" value="ECO:0007669"/>
    <property type="project" value="InterPro"/>
</dbReference>
<dbReference type="PROSITE" id="PS50097">
    <property type="entry name" value="BTB"/>
    <property type="match status" value="1"/>
</dbReference>
<feature type="compositionally biased region" description="Polar residues" evidence="8">
    <location>
        <begin position="649"/>
        <end position="660"/>
    </location>
</feature>
<evidence type="ECO:0000256" key="7">
    <source>
        <dbReference type="ARBA" id="ARBA00029496"/>
    </source>
</evidence>
<feature type="compositionally biased region" description="Basic and acidic residues" evidence="8">
    <location>
        <begin position="619"/>
        <end position="648"/>
    </location>
</feature>
<dbReference type="InterPro" id="IPR018574">
    <property type="entry name" value="Structure-sp_endonuc_su_Slx4"/>
</dbReference>
<feature type="region of interest" description="Disordered" evidence="8">
    <location>
        <begin position="836"/>
        <end position="1158"/>
    </location>
</feature>
<feature type="region of interest" description="Disordered" evidence="8">
    <location>
        <begin position="30"/>
        <end position="61"/>
    </location>
</feature>
<dbReference type="InterPro" id="IPR011333">
    <property type="entry name" value="SKP1/BTB/POZ_sf"/>
</dbReference>
<comment type="similarity">
    <text evidence="2">Belongs to the SLX4 family.</text>
</comment>
<feature type="region of interest" description="Disordered" evidence="8">
    <location>
        <begin position="619"/>
        <end position="660"/>
    </location>
</feature>
<feature type="compositionally biased region" description="Basic residues" evidence="8">
    <location>
        <begin position="1481"/>
        <end position="1492"/>
    </location>
</feature>
<dbReference type="Gene3D" id="3.30.710.10">
    <property type="entry name" value="Potassium Channel Kv1.1, Chain A"/>
    <property type="match status" value="1"/>
</dbReference>
<feature type="compositionally biased region" description="Polar residues" evidence="8">
    <location>
        <begin position="753"/>
        <end position="765"/>
    </location>
</feature>
<comment type="subcellular location">
    <subcellularLocation>
        <location evidence="1">Nucleus</location>
    </subcellularLocation>
</comment>
<dbReference type="Pfam" id="PF00651">
    <property type="entry name" value="BTB"/>
    <property type="match status" value="1"/>
</dbReference>
<feature type="region of interest" description="Disordered" evidence="8">
    <location>
        <begin position="444"/>
        <end position="467"/>
    </location>
</feature>
<feature type="region of interest" description="Disordered" evidence="8">
    <location>
        <begin position="1180"/>
        <end position="1217"/>
    </location>
</feature>
<feature type="region of interest" description="Disordered" evidence="8">
    <location>
        <begin position="738"/>
        <end position="799"/>
    </location>
</feature>
<feature type="compositionally biased region" description="Polar residues" evidence="8">
    <location>
        <begin position="249"/>
        <end position="263"/>
    </location>
</feature>
<feature type="compositionally biased region" description="Acidic residues" evidence="8">
    <location>
        <begin position="901"/>
        <end position="913"/>
    </location>
</feature>
<feature type="compositionally biased region" description="Acidic residues" evidence="8">
    <location>
        <begin position="224"/>
        <end position="244"/>
    </location>
</feature>
<dbReference type="KEGG" id="lak:106167960"/>
<feature type="compositionally biased region" description="Polar residues" evidence="8">
    <location>
        <begin position="935"/>
        <end position="949"/>
    </location>
</feature>
<feature type="compositionally biased region" description="Basic and acidic residues" evidence="8">
    <location>
        <begin position="881"/>
        <end position="890"/>
    </location>
</feature>
<dbReference type="InParanoid" id="A0A1S3IW83"/>
<dbReference type="RefSeq" id="XP_013402323.1">
    <property type="nucleotide sequence ID" value="XM_013546869.2"/>
</dbReference>
<dbReference type="Pfam" id="PF09494">
    <property type="entry name" value="Slx4"/>
    <property type="match status" value="1"/>
</dbReference>
<dbReference type="GeneID" id="106167960"/>
<dbReference type="GO" id="GO:0000712">
    <property type="term" value="P:resolution of meiotic recombination intermediates"/>
    <property type="evidence" value="ECO:0007669"/>
    <property type="project" value="TreeGrafter"/>
</dbReference>